<feature type="compositionally biased region" description="Basic and acidic residues" evidence="1">
    <location>
        <begin position="96"/>
        <end position="107"/>
    </location>
</feature>
<keyword evidence="3" id="KW-1185">Reference proteome</keyword>
<reference evidence="2" key="1">
    <citation type="submission" date="2023-10" db="EMBL/GenBank/DDBJ databases">
        <title>Genome assembly of Pristionchus species.</title>
        <authorList>
            <person name="Yoshida K."/>
            <person name="Sommer R.J."/>
        </authorList>
    </citation>
    <scope>NUCLEOTIDE SEQUENCE</scope>
    <source>
        <strain evidence="2">RS0144</strain>
    </source>
</reference>
<feature type="compositionally biased region" description="Basic and acidic residues" evidence="1">
    <location>
        <begin position="306"/>
        <end position="317"/>
    </location>
</feature>
<comment type="caution">
    <text evidence="2">The sequence shown here is derived from an EMBL/GenBank/DDBJ whole genome shotgun (WGS) entry which is preliminary data.</text>
</comment>
<organism evidence="2 3">
    <name type="scientific">Pristionchus entomophagus</name>
    <dbReference type="NCBI Taxonomy" id="358040"/>
    <lineage>
        <taxon>Eukaryota</taxon>
        <taxon>Metazoa</taxon>
        <taxon>Ecdysozoa</taxon>
        <taxon>Nematoda</taxon>
        <taxon>Chromadorea</taxon>
        <taxon>Rhabditida</taxon>
        <taxon>Rhabditina</taxon>
        <taxon>Diplogasteromorpha</taxon>
        <taxon>Diplogasteroidea</taxon>
        <taxon>Neodiplogasteridae</taxon>
        <taxon>Pristionchus</taxon>
    </lineage>
</organism>
<feature type="compositionally biased region" description="Basic and acidic residues" evidence="1">
    <location>
        <begin position="208"/>
        <end position="219"/>
    </location>
</feature>
<protein>
    <recommendedName>
        <fullName evidence="4">RRM domain-containing protein</fullName>
    </recommendedName>
</protein>
<dbReference type="EMBL" id="BTSX01000005">
    <property type="protein sequence ID" value="GMT00072.1"/>
    <property type="molecule type" value="Genomic_DNA"/>
</dbReference>
<feature type="region of interest" description="Disordered" evidence="1">
    <location>
        <begin position="257"/>
        <end position="328"/>
    </location>
</feature>
<accession>A0AAV5U0T7</accession>
<proteinExistence type="predicted"/>
<evidence type="ECO:0000313" key="2">
    <source>
        <dbReference type="EMBL" id="GMT00072.1"/>
    </source>
</evidence>
<feature type="compositionally biased region" description="Basic and acidic residues" evidence="1">
    <location>
        <begin position="45"/>
        <end position="61"/>
    </location>
</feature>
<sequence length="629" mass="69290">KMGQNESRANPPQHGLPPEQAAPVAPIGNPAVAQQEKVPVSAHPTTEKKKDPNKDENEREAVPVPASTIVTGKPVGVTQSTVPVIAKATTYKKKKEPKEKSEKESAPKRGNSAPKRGWKNKETIADSSIKKPIKKAIEPVAVPPLINDNHEEPVAVPPPITPNIHDGIVPDERARSSQSNESETSEKSMAKRGRHGSWEYVPAQTRTSRADYPKGGNKKERELAKLAMDVVDSQHDVTKKTEAWYIGTEFDPTKQISMYDRNKLNPRKTRVVESLRDASPPKQKRARAANPPNEKKKSGKTKGITKRVETKGKKDIEGGGGDTSVDGGVTPLGLSMSRESGSIDLSLSFSSNYSEELGTPSYLLEEDMESMARRNQSVLSEIDQSMGVDNDVIRVVISPSTYSFPSIDNSIPIEFPENFLDDSGEMEETHVAVSPSNATLKRQLDDKLAQLEVSYNESGVQYHPRLLSVRVKSSMEEFVKKMESDGVSLVPILRSSTDSNRHICLVYDDAVKADAILRSGKITVGQNIMNVEQPGSFLVHIDDKGADDLDSMRTHLESTIGPIQHIEKHRFGMIVVMSSIDKATRFLNSNKFGTLTFGSLKDEEGEKDKRVNWPIADEEWARQLGLGRV</sequence>
<feature type="region of interest" description="Disordered" evidence="1">
    <location>
        <begin position="1"/>
        <end position="134"/>
    </location>
</feature>
<feature type="non-terminal residue" evidence="2">
    <location>
        <position position="1"/>
    </location>
</feature>
<feature type="compositionally biased region" description="Polar residues" evidence="1">
    <location>
        <begin position="1"/>
        <end position="10"/>
    </location>
</feature>
<dbReference type="Proteomes" id="UP001432027">
    <property type="component" value="Unassembled WGS sequence"/>
</dbReference>
<evidence type="ECO:0000313" key="3">
    <source>
        <dbReference type="Proteomes" id="UP001432027"/>
    </source>
</evidence>
<evidence type="ECO:0008006" key="4">
    <source>
        <dbReference type="Google" id="ProtNLM"/>
    </source>
</evidence>
<feature type="region of interest" description="Disordered" evidence="1">
    <location>
        <begin position="148"/>
        <end position="219"/>
    </location>
</feature>
<dbReference type="AlphaFoldDB" id="A0AAV5U0T7"/>
<gene>
    <name evidence="2" type="ORF">PENTCL1PPCAC_22246</name>
</gene>
<evidence type="ECO:0000256" key="1">
    <source>
        <dbReference type="SAM" id="MobiDB-lite"/>
    </source>
</evidence>
<name>A0AAV5U0T7_9BILA</name>